<feature type="binding site" evidence="10">
    <location>
        <position position="310"/>
    </location>
    <ligand>
        <name>substrate</name>
    </ligand>
</feature>
<dbReference type="CDD" id="cd01294">
    <property type="entry name" value="DHOase"/>
    <property type="match status" value="1"/>
</dbReference>
<feature type="binding site" evidence="10">
    <location>
        <position position="278"/>
    </location>
    <ligand>
        <name>substrate</name>
    </ligand>
</feature>
<feature type="domain" description="Amidohydrolase-related" evidence="12">
    <location>
        <begin position="67"/>
        <end position="363"/>
    </location>
</feature>
<comment type="subunit">
    <text evidence="10">Homodimer.</text>
</comment>
<feature type="binding site" description="via carbamate group" evidence="10">
    <location>
        <position position="158"/>
    </location>
    <ligand>
        <name>Zn(2+)</name>
        <dbReference type="ChEBI" id="CHEBI:29105"/>
        <label>1</label>
    </ligand>
</feature>
<evidence type="ECO:0000256" key="10">
    <source>
        <dbReference type="HAMAP-Rule" id="MF_00219"/>
    </source>
</evidence>
<dbReference type="GO" id="GO:0005829">
    <property type="term" value="C:cytosol"/>
    <property type="evidence" value="ECO:0007669"/>
    <property type="project" value="TreeGrafter"/>
</dbReference>
<accession>A0A242M5N4</accession>
<evidence type="ECO:0000256" key="4">
    <source>
        <dbReference type="ARBA" id="ARBA00012860"/>
    </source>
</evidence>
<name>A0A242M5N4_CABSO</name>
<dbReference type="EMBL" id="NBTY01000200">
    <property type="protein sequence ID" value="OTP66498.1"/>
    <property type="molecule type" value="Genomic_DNA"/>
</dbReference>
<evidence type="ECO:0000259" key="12">
    <source>
        <dbReference type="Pfam" id="PF01979"/>
    </source>
</evidence>
<dbReference type="Gene3D" id="3.20.20.140">
    <property type="entry name" value="Metal-dependent hydrolases"/>
    <property type="match status" value="1"/>
</dbReference>
<evidence type="ECO:0000256" key="6">
    <source>
        <dbReference type="ARBA" id="ARBA00022801"/>
    </source>
</evidence>
<dbReference type="InterPro" id="IPR006680">
    <property type="entry name" value="Amidohydro-rel"/>
</dbReference>
<feature type="binding site" evidence="10">
    <location>
        <position position="306"/>
    </location>
    <ligand>
        <name>Zn(2+)</name>
        <dbReference type="ChEBI" id="CHEBI:29105"/>
        <label>1</label>
    </ligand>
</feature>
<keyword evidence="7 10" id="KW-0862">Zinc</keyword>
<feature type="binding site" evidence="10">
    <location>
        <position position="233"/>
    </location>
    <ligand>
        <name>Zn(2+)</name>
        <dbReference type="ChEBI" id="CHEBI:29105"/>
        <label>2</label>
    </ligand>
</feature>
<comment type="similarity">
    <text evidence="3 10 11">Belongs to the metallo-dependent hydrolases superfamily. DHOase family. Class II DHOase subfamily.</text>
</comment>
<comment type="pathway">
    <text evidence="2 10 11">Pyrimidine metabolism; UMP biosynthesis via de novo pathway; (S)-dihydroorotate from bicarbonate: step 3/3.</text>
</comment>
<dbReference type="InterPro" id="IPR032466">
    <property type="entry name" value="Metal_Hydrolase"/>
</dbReference>
<sequence>MNFHGAGLAARQSYRFGNATKESQRAASPIPFSLSDFFIVITPMSASAPSAVSTVSVDSVTLARPDDWHLHVRDGAVLAAVLPHTARQFGRAIIMPNLRPPVTTTEMAAAYRGRILAALPKDGPGAKFEPLMTLYLTDNTPPDEIRRARESGFVHGVKLYPAGATTNSDAGVTSIAKCAKTLEAMQEHDLPLLVHGEVTDPAIDMFDREKVFIDRVMTPLRRDFPALKVVFEHITTKDAADYVRDADGPTGATLTAHHLLYNRNALFVGGIRPHYYCLPVLKRETHRVALLAAATSGNPRFFLGTDSAPHAKGLKEHACGCAGCYTALHALELYTQAFDQAGALDKLEGFASFHGADFYGLPRAAEHVTLRREEWTLPAEFMAGENEIVPLGGGESIGWRLV</sequence>
<comment type="catalytic activity">
    <reaction evidence="9 10 11">
        <text>(S)-dihydroorotate + H2O = N-carbamoyl-L-aspartate + H(+)</text>
        <dbReference type="Rhea" id="RHEA:24296"/>
        <dbReference type="ChEBI" id="CHEBI:15377"/>
        <dbReference type="ChEBI" id="CHEBI:15378"/>
        <dbReference type="ChEBI" id="CHEBI:30864"/>
        <dbReference type="ChEBI" id="CHEBI:32814"/>
        <dbReference type="EC" id="3.5.2.3"/>
    </reaction>
</comment>
<dbReference type="GO" id="GO:0008270">
    <property type="term" value="F:zinc ion binding"/>
    <property type="evidence" value="ECO:0007669"/>
    <property type="project" value="UniProtKB-UniRule"/>
</dbReference>
<feature type="binding site" evidence="10">
    <location>
        <position position="69"/>
    </location>
    <ligand>
        <name>Zn(2+)</name>
        <dbReference type="ChEBI" id="CHEBI:29105"/>
        <label>1</label>
    </ligand>
</feature>
<dbReference type="PANTHER" id="PTHR43137:SF1">
    <property type="entry name" value="DIHYDROOROTASE"/>
    <property type="match status" value="1"/>
</dbReference>
<dbReference type="SUPFAM" id="SSF51556">
    <property type="entry name" value="Metallo-dependent hydrolases"/>
    <property type="match status" value="1"/>
</dbReference>
<reference evidence="13 14" key="1">
    <citation type="submission" date="2017-03" db="EMBL/GenBank/DDBJ databases">
        <title>Genome analysis of strain PAMC 26510.</title>
        <authorList>
            <person name="Oh H.-M."/>
            <person name="Yang J.-A."/>
        </authorList>
    </citation>
    <scope>NUCLEOTIDE SEQUENCE [LARGE SCALE GENOMIC DNA]</scope>
    <source>
        <strain evidence="13 14">PAMC 26510</strain>
    </source>
</reference>
<evidence type="ECO:0000256" key="2">
    <source>
        <dbReference type="ARBA" id="ARBA00004880"/>
    </source>
</evidence>
<dbReference type="Proteomes" id="UP000194546">
    <property type="component" value="Unassembled WGS sequence"/>
</dbReference>
<evidence type="ECO:0000256" key="7">
    <source>
        <dbReference type="ARBA" id="ARBA00022833"/>
    </source>
</evidence>
<dbReference type="AlphaFoldDB" id="A0A242M5N4"/>
<feature type="modified residue" description="N6-carboxylysine" evidence="10">
    <location>
        <position position="158"/>
    </location>
</feature>
<dbReference type="PROSITE" id="PS00482">
    <property type="entry name" value="DIHYDROOROTASE_1"/>
    <property type="match status" value="1"/>
</dbReference>
<comment type="function">
    <text evidence="1 10">Catalyzes the reversible cyclization of carbamoyl aspartate to dihydroorotate.</text>
</comment>
<feature type="binding site" evidence="10">
    <location>
        <position position="71"/>
    </location>
    <ligand>
        <name>Zn(2+)</name>
        <dbReference type="ChEBI" id="CHEBI:29105"/>
        <label>1</label>
    </ligand>
</feature>
<evidence type="ECO:0000313" key="13">
    <source>
        <dbReference type="EMBL" id="OTP66498.1"/>
    </source>
</evidence>
<dbReference type="HAMAP" id="MF_00219">
    <property type="entry name" value="PyrC_classII"/>
    <property type="match status" value="1"/>
</dbReference>
<feature type="binding site" evidence="10">
    <location>
        <position position="195"/>
    </location>
    <ligand>
        <name>Zn(2+)</name>
        <dbReference type="ChEBI" id="CHEBI:29105"/>
        <label>2</label>
    </ligand>
</feature>
<protein>
    <recommendedName>
        <fullName evidence="4 10">Dihydroorotase</fullName>
        <shortName evidence="10">DHOase</shortName>
        <ecNumber evidence="4 10">3.5.2.3</ecNumber>
    </recommendedName>
</protein>
<comment type="cofactor">
    <cofactor evidence="10 11">
        <name>Zn(2+)</name>
        <dbReference type="ChEBI" id="CHEBI:29105"/>
    </cofactor>
    <text evidence="10 11">Binds 2 Zn(2+) ions per subunit.</text>
</comment>
<comment type="caution">
    <text evidence="13">The sequence shown here is derived from an EMBL/GenBank/DDBJ whole genome shotgun (WGS) entry which is preliminary data.</text>
</comment>
<dbReference type="InterPro" id="IPR004721">
    <property type="entry name" value="DHOdimr"/>
</dbReference>
<feature type="active site" evidence="10">
    <location>
        <position position="306"/>
    </location>
</feature>
<evidence type="ECO:0000256" key="9">
    <source>
        <dbReference type="ARBA" id="ARBA00048492"/>
    </source>
</evidence>
<dbReference type="Pfam" id="PF01979">
    <property type="entry name" value="Amidohydro_1"/>
    <property type="match status" value="1"/>
</dbReference>
<dbReference type="UniPathway" id="UPA00070">
    <property type="reaction ID" value="UER00117"/>
</dbReference>
<feature type="binding site" evidence="10">
    <location>
        <position position="322"/>
    </location>
    <ligand>
        <name>substrate</name>
    </ligand>
</feature>
<evidence type="ECO:0000256" key="1">
    <source>
        <dbReference type="ARBA" id="ARBA00002368"/>
    </source>
</evidence>
<keyword evidence="6 10" id="KW-0378">Hydrolase</keyword>
<evidence type="ECO:0000256" key="11">
    <source>
        <dbReference type="RuleBase" id="RU003440"/>
    </source>
</evidence>
<evidence type="ECO:0000256" key="8">
    <source>
        <dbReference type="ARBA" id="ARBA00022975"/>
    </source>
</evidence>
<evidence type="ECO:0000256" key="3">
    <source>
        <dbReference type="ARBA" id="ARBA00005631"/>
    </source>
</evidence>
<feature type="binding site" evidence="10">
    <location>
        <begin position="71"/>
        <end position="73"/>
    </location>
    <ligand>
        <name>substrate</name>
    </ligand>
</feature>
<keyword evidence="5 10" id="KW-0479">Metal-binding</keyword>
<evidence type="ECO:0000256" key="5">
    <source>
        <dbReference type="ARBA" id="ARBA00022723"/>
    </source>
</evidence>
<dbReference type="PROSITE" id="PS00483">
    <property type="entry name" value="DIHYDROOROTASE_2"/>
    <property type="match status" value="1"/>
</dbReference>
<proteinExistence type="inferred from homology"/>
<dbReference type="NCBIfam" id="TIGR00856">
    <property type="entry name" value="pyrC_dimer"/>
    <property type="match status" value="1"/>
</dbReference>
<organism evidence="13 14">
    <name type="scientific">Caballeronia sordidicola</name>
    <name type="common">Burkholderia sordidicola</name>
    <dbReference type="NCBI Taxonomy" id="196367"/>
    <lineage>
        <taxon>Bacteria</taxon>
        <taxon>Pseudomonadati</taxon>
        <taxon>Pseudomonadota</taxon>
        <taxon>Betaproteobacteria</taxon>
        <taxon>Burkholderiales</taxon>
        <taxon>Burkholderiaceae</taxon>
        <taxon>Caballeronia</taxon>
    </lineage>
</organism>
<evidence type="ECO:0000313" key="14">
    <source>
        <dbReference type="Proteomes" id="UP000194546"/>
    </source>
</evidence>
<dbReference type="PANTHER" id="PTHR43137">
    <property type="entry name" value="DIHYDROOROTASE"/>
    <property type="match status" value="1"/>
</dbReference>
<gene>
    <name evidence="10" type="primary">pyrC</name>
    <name evidence="13" type="ORF">PAMC26510_34785</name>
</gene>
<dbReference type="EC" id="3.5.2.3" evidence="4 10"/>
<dbReference type="GO" id="GO:0006207">
    <property type="term" value="P:'de novo' pyrimidine nucleobase biosynthetic process"/>
    <property type="evidence" value="ECO:0007669"/>
    <property type="project" value="TreeGrafter"/>
</dbReference>
<feature type="binding site" evidence="10">
    <location>
        <position position="97"/>
    </location>
    <ligand>
        <name>substrate</name>
    </ligand>
</feature>
<feature type="binding site" evidence="10">
    <location>
        <position position="195"/>
    </location>
    <ligand>
        <name>substrate</name>
    </ligand>
</feature>
<dbReference type="GO" id="GO:0044205">
    <property type="term" value="P:'de novo' UMP biosynthetic process"/>
    <property type="evidence" value="ECO:0007669"/>
    <property type="project" value="UniProtKB-UniRule"/>
</dbReference>
<dbReference type="GO" id="GO:0004151">
    <property type="term" value="F:dihydroorotase activity"/>
    <property type="evidence" value="ECO:0007669"/>
    <property type="project" value="UniProtKB-UniRule"/>
</dbReference>
<keyword evidence="8 10" id="KW-0665">Pyrimidine biosynthesis</keyword>
<feature type="binding site" description="via carbamate group" evidence="10">
    <location>
        <position position="158"/>
    </location>
    <ligand>
        <name>Zn(2+)</name>
        <dbReference type="ChEBI" id="CHEBI:29105"/>
        <label>2</label>
    </ligand>
</feature>
<dbReference type="FunFam" id="3.20.20.140:FF:000006">
    <property type="entry name" value="Dihydroorotase"/>
    <property type="match status" value="1"/>
</dbReference>
<dbReference type="InterPro" id="IPR002195">
    <property type="entry name" value="Dihydroorotase_CS"/>
</dbReference>